<proteinExistence type="predicted"/>
<name>A0A346XU92_9ACTN</name>
<evidence type="ECO:0000259" key="1">
    <source>
        <dbReference type="Pfam" id="PF06114"/>
    </source>
</evidence>
<gene>
    <name evidence="2" type="ORF">DVS28_a1088</name>
</gene>
<feature type="domain" description="IrrE N-terminal-like" evidence="1">
    <location>
        <begin position="6"/>
        <end position="120"/>
    </location>
</feature>
<dbReference type="PANTHER" id="PTHR43236">
    <property type="entry name" value="ANTITOXIN HIGA1"/>
    <property type="match status" value="1"/>
</dbReference>
<dbReference type="EMBL" id="CP031165">
    <property type="protein sequence ID" value="AXV05789.1"/>
    <property type="molecule type" value="Genomic_DNA"/>
</dbReference>
<dbReference type="Pfam" id="PF06114">
    <property type="entry name" value="Peptidase_M78"/>
    <property type="match status" value="1"/>
</dbReference>
<dbReference type="PANTHER" id="PTHR43236:SF1">
    <property type="entry name" value="BLL7220 PROTEIN"/>
    <property type="match status" value="1"/>
</dbReference>
<organism evidence="2 3">
    <name type="scientific">Euzebya pacifica</name>
    <dbReference type="NCBI Taxonomy" id="1608957"/>
    <lineage>
        <taxon>Bacteria</taxon>
        <taxon>Bacillati</taxon>
        <taxon>Actinomycetota</taxon>
        <taxon>Nitriliruptoria</taxon>
        <taxon>Euzebyales</taxon>
    </lineage>
</organism>
<protein>
    <submittedName>
        <fullName evidence="2">Transcriptional regulator</fullName>
    </submittedName>
</protein>
<reference evidence="2 3" key="1">
    <citation type="submission" date="2018-09" db="EMBL/GenBank/DDBJ databases">
        <title>Complete genome sequence of Euzebya sp. DY32-46 isolated from seawater of Pacific Ocean.</title>
        <authorList>
            <person name="Xu L."/>
            <person name="Wu Y.-H."/>
            <person name="Xu X.-W."/>
        </authorList>
    </citation>
    <scope>NUCLEOTIDE SEQUENCE [LARGE SCALE GENOMIC DNA]</scope>
    <source>
        <strain evidence="2 3">DY32-46</strain>
    </source>
</reference>
<sequence length="205" mass="22445">MVRLMERHGILVVRAALSTRRANAFSYDFGDRPVAVLGTEKANTLLSRFDAAHELGHLVMHHEAEPGDGKLESQAHAFAAGLLMPRRLVEPLLPATFTVSELIAFAHTWGVSIAAALYRARSLGVMSDSVYRRAVTWMSAQGYRRDETALVGDVGPPEQPILLQRAVELLADMEGLTVSQSLAARHLDIDVLQQLLNSARPSVEL</sequence>
<dbReference type="InterPro" id="IPR010359">
    <property type="entry name" value="IrrE_HExxH"/>
</dbReference>
<dbReference type="AlphaFoldDB" id="A0A346XU92"/>
<keyword evidence="3" id="KW-1185">Reference proteome</keyword>
<dbReference type="KEGG" id="euz:DVS28_a1088"/>
<dbReference type="Proteomes" id="UP000264006">
    <property type="component" value="Chromosome"/>
</dbReference>
<accession>A0A346XU92</accession>
<evidence type="ECO:0000313" key="3">
    <source>
        <dbReference type="Proteomes" id="UP000264006"/>
    </source>
</evidence>
<evidence type="ECO:0000313" key="2">
    <source>
        <dbReference type="EMBL" id="AXV05789.1"/>
    </source>
</evidence>
<dbReference type="InterPro" id="IPR052345">
    <property type="entry name" value="Rad_response_metalloprotease"/>
</dbReference>